<name>A0A8S5RG63_9VIRU</name>
<proteinExistence type="predicted"/>
<dbReference type="EMBL" id="BK059101">
    <property type="protein sequence ID" value="DAE29980.1"/>
    <property type="molecule type" value="Genomic_DNA"/>
</dbReference>
<evidence type="ECO:0000313" key="1">
    <source>
        <dbReference type="EMBL" id="DAE29980.1"/>
    </source>
</evidence>
<reference evidence="1" key="1">
    <citation type="journal article" date="2021" name="Proc. Natl. Acad. Sci. U.S.A.">
        <title>A Catalog of Tens of Thousands of Viruses from Human Metagenomes Reveals Hidden Associations with Chronic Diseases.</title>
        <authorList>
            <person name="Tisza M.J."/>
            <person name="Buck C.B."/>
        </authorList>
    </citation>
    <scope>NUCLEOTIDE SEQUENCE</scope>
    <source>
        <strain evidence="1">CtE0n6</strain>
    </source>
</reference>
<organism evidence="1">
    <name type="scientific">virus sp. ctE0n6</name>
    <dbReference type="NCBI Taxonomy" id="2827985"/>
    <lineage>
        <taxon>Viruses</taxon>
    </lineage>
</organism>
<protein>
    <submittedName>
        <fullName evidence="1">Uncharacterized protein</fullName>
    </submittedName>
</protein>
<sequence length="35" mass="3880">MNTTVDNFNTTSIIIEYHSLLISIPQGLEVNTTSI</sequence>
<accession>A0A8S5RG63</accession>